<comment type="caution">
    <text evidence="3">The sequence shown here is derived from an EMBL/GenBank/DDBJ whole genome shotgun (WGS) entry which is preliminary data.</text>
</comment>
<dbReference type="AlphaFoldDB" id="A0AA39XTM7"/>
<feature type="region of interest" description="Disordered" evidence="1">
    <location>
        <begin position="554"/>
        <end position="609"/>
    </location>
</feature>
<evidence type="ECO:0000256" key="1">
    <source>
        <dbReference type="SAM" id="MobiDB-lite"/>
    </source>
</evidence>
<feature type="region of interest" description="Disordered" evidence="1">
    <location>
        <begin position="759"/>
        <end position="789"/>
    </location>
</feature>
<dbReference type="Pfam" id="PF24476">
    <property type="entry name" value="DUF7580"/>
    <property type="match status" value="1"/>
</dbReference>
<protein>
    <recommendedName>
        <fullName evidence="2">DUF7580 domain-containing protein</fullName>
    </recommendedName>
</protein>
<feature type="region of interest" description="Disordered" evidence="1">
    <location>
        <begin position="651"/>
        <end position="693"/>
    </location>
</feature>
<feature type="domain" description="DUF7580" evidence="2">
    <location>
        <begin position="297"/>
        <end position="494"/>
    </location>
</feature>
<sequence>MADFRVLDVVSRLFPEVTEAVEAYKKVRSDSEIRGIARSLANEEALFTQFARKVSLLSQSSTHVGSLDKSSLDTLGAGTTDFILKGLNEMEDLLHKLKSDLNNFSVSAAVLKEIKSRSTSPQTSRKTAQKTPFMIRLEKLSEVNTGLIGRLLDSRMPLPLPDETHSVLTASSLFHRDRVKPEKAWGVINAARGPEVDAAILRCRCGRCNPRYEKPESRDDEWNLEAFLLLKPADKGNGGQAEPPILISESSSVALLPPAPQQSTNQHTSPRIKWVPLSLNNLDGGDDKPLQSENSNKVFLSLGDLMGHRNSLDHHQRMELSFRLSSAVLHLSSTPWVTDSWTLDDWFIALLGERENETHSLFIRRRFSPPRDSAKKDPSWSIIAREPLLIRLGIHLTELALGRSLADLRREEPGILRAEDLKIEDIDLLDLITIRRLLTLRTIAQRASPDFQDVVSACINQQYRDRRHSKIQDLDTSDPAFLSHATTAILVPLYHEVHKYYGPNPVKARKGGSSRAERHENQYHLQRRKNMDQGAGHLLFRSLKGQLLSTVLVPTRSDDTSEMPSRDTPQSDSTEGQLVDDASQSTPERPERRTRAPRDESDAASDYSYGTYTESTHSAFAKLRPDHPFLRFREPALQFILAQFQMWKAAGNSTGTSGQSAPGISQGYDDDDDDDNDDTSHSPNFSRKKQRGEKEVPTFACPFLKKDPVAHKQCCMFVLSRIRDVKQHLRRRHQMPIYCPRCVKIFENEDDRDDHILESNCIRQPGKPGKPDGITERQKKALSEKAPASQPPEAQWFGIYKILFPDQEVMPQSPYMDMDSAIFRSSVMYQEFVLDQGPQLIGDLLTARGALAWNLQHEERDRTQFLHQILHDGLRNLFDRYLREGHGGAVSLGAAAINATTSPSYAAAHERAQESEGLSHRADRESTVDAASISGHFTGMNLDVISEHSHSLNSFNTYSTTTERSDNYMLGMNNLLQDVIDEGYAHIVVSGHQSEGYPWMGQGH</sequence>
<evidence type="ECO:0000313" key="3">
    <source>
        <dbReference type="EMBL" id="KAK0639446.1"/>
    </source>
</evidence>
<feature type="compositionally biased region" description="Basic and acidic residues" evidence="1">
    <location>
        <begin position="769"/>
        <end position="783"/>
    </location>
</feature>
<dbReference type="EMBL" id="JAULSV010000007">
    <property type="protein sequence ID" value="KAK0639446.1"/>
    <property type="molecule type" value="Genomic_DNA"/>
</dbReference>
<proteinExistence type="predicted"/>
<dbReference type="InterPro" id="IPR056002">
    <property type="entry name" value="DUF7580"/>
</dbReference>
<feature type="compositionally biased region" description="Acidic residues" evidence="1">
    <location>
        <begin position="668"/>
        <end position="677"/>
    </location>
</feature>
<evidence type="ECO:0000313" key="4">
    <source>
        <dbReference type="Proteomes" id="UP001174936"/>
    </source>
</evidence>
<dbReference type="PANTHER" id="PTHR38166:SF1">
    <property type="entry name" value="C2H2-TYPE DOMAIN-CONTAINING PROTEIN"/>
    <property type="match status" value="1"/>
</dbReference>
<gene>
    <name evidence="3" type="ORF">B0T16DRAFT_395178</name>
</gene>
<dbReference type="Proteomes" id="UP001174936">
    <property type="component" value="Unassembled WGS sequence"/>
</dbReference>
<feature type="region of interest" description="Disordered" evidence="1">
    <location>
        <begin position="504"/>
        <end position="530"/>
    </location>
</feature>
<accession>A0AA39XTM7</accession>
<feature type="compositionally biased region" description="Basic and acidic residues" evidence="1">
    <location>
        <begin position="588"/>
        <end position="601"/>
    </location>
</feature>
<organism evidence="3 4">
    <name type="scientific">Cercophora newfieldiana</name>
    <dbReference type="NCBI Taxonomy" id="92897"/>
    <lineage>
        <taxon>Eukaryota</taxon>
        <taxon>Fungi</taxon>
        <taxon>Dikarya</taxon>
        <taxon>Ascomycota</taxon>
        <taxon>Pezizomycotina</taxon>
        <taxon>Sordariomycetes</taxon>
        <taxon>Sordariomycetidae</taxon>
        <taxon>Sordariales</taxon>
        <taxon>Lasiosphaeriaceae</taxon>
        <taxon>Cercophora</taxon>
    </lineage>
</organism>
<feature type="compositionally biased region" description="Polar residues" evidence="1">
    <location>
        <begin position="567"/>
        <end position="576"/>
    </location>
</feature>
<feature type="compositionally biased region" description="Polar residues" evidence="1">
    <location>
        <begin position="651"/>
        <end position="663"/>
    </location>
</feature>
<keyword evidence="4" id="KW-1185">Reference proteome</keyword>
<evidence type="ECO:0000259" key="2">
    <source>
        <dbReference type="Pfam" id="PF24476"/>
    </source>
</evidence>
<dbReference type="PANTHER" id="PTHR38166">
    <property type="entry name" value="C2H2-TYPE DOMAIN-CONTAINING PROTEIN-RELATED"/>
    <property type="match status" value="1"/>
</dbReference>
<reference evidence="3" key="1">
    <citation type="submission" date="2023-06" db="EMBL/GenBank/DDBJ databases">
        <title>Genome-scale phylogeny and comparative genomics of the fungal order Sordariales.</title>
        <authorList>
            <consortium name="Lawrence Berkeley National Laboratory"/>
            <person name="Hensen N."/>
            <person name="Bonometti L."/>
            <person name="Westerberg I."/>
            <person name="Brannstrom I.O."/>
            <person name="Guillou S."/>
            <person name="Cros-Aarteil S."/>
            <person name="Calhoun S."/>
            <person name="Haridas S."/>
            <person name="Kuo A."/>
            <person name="Mondo S."/>
            <person name="Pangilinan J."/>
            <person name="Riley R."/>
            <person name="Labutti K."/>
            <person name="Andreopoulos B."/>
            <person name="Lipzen A."/>
            <person name="Chen C."/>
            <person name="Yanf M."/>
            <person name="Daum C."/>
            <person name="Ng V."/>
            <person name="Clum A."/>
            <person name="Steindorff A."/>
            <person name="Ohm R."/>
            <person name="Martin F."/>
            <person name="Silar P."/>
            <person name="Natvig D."/>
            <person name="Lalanne C."/>
            <person name="Gautier V."/>
            <person name="Ament-Velasquez S.L."/>
            <person name="Kruys A."/>
            <person name="Hutchinson M.I."/>
            <person name="Powell A.J."/>
            <person name="Barry K."/>
            <person name="Miller A.N."/>
            <person name="Grigoriev I.V."/>
            <person name="Debuchy R."/>
            <person name="Gladieux P."/>
            <person name="Thoren M.H."/>
            <person name="Johannesson H."/>
        </authorList>
    </citation>
    <scope>NUCLEOTIDE SEQUENCE</scope>
    <source>
        <strain evidence="3">SMH2532-1</strain>
    </source>
</reference>
<name>A0AA39XTM7_9PEZI</name>